<dbReference type="InterPro" id="IPR039425">
    <property type="entry name" value="RNA_pol_sigma-70-like"/>
</dbReference>
<feature type="domain" description="RNA polymerase sigma-70 region 2" evidence="6">
    <location>
        <begin position="28"/>
        <end position="95"/>
    </location>
</feature>
<evidence type="ECO:0000256" key="5">
    <source>
        <dbReference type="ARBA" id="ARBA00023163"/>
    </source>
</evidence>
<dbReference type="InterPro" id="IPR013325">
    <property type="entry name" value="RNA_pol_sigma_r2"/>
</dbReference>
<dbReference type="AlphaFoldDB" id="A0A844G2B9"/>
<sequence length="195" mass="22208">MKEREFDAGDGELIAAFVRGDEKAFEQLYGRYKRQLYGFLNNLITDNPAEVDEVFEETWLRVLDKLPGYRDEGRFSAWLFRIGRNIFIDRLRKNRNAFAALNLDAEEAPALPGPASLEPDQELELGEVGSVIAEAVGKLPVEQREVFLLRQQELAFKEIAEIQGCSINTVLGRMQYAMKSLRRLILEIDRGGIVT</sequence>
<proteinExistence type="inferred from homology"/>
<evidence type="ECO:0000256" key="1">
    <source>
        <dbReference type="ARBA" id="ARBA00010641"/>
    </source>
</evidence>
<dbReference type="NCBIfam" id="TIGR02937">
    <property type="entry name" value="sigma70-ECF"/>
    <property type="match status" value="1"/>
</dbReference>
<name>A0A844G2B9_9BACT</name>
<dbReference type="Gene3D" id="1.10.1740.10">
    <property type="match status" value="1"/>
</dbReference>
<dbReference type="PANTHER" id="PTHR43133:SF8">
    <property type="entry name" value="RNA POLYMERASE SIGMA FACTOR HI_1459-RELATED"/>
    <property type="match status" value="1"/>
</dbReference>
<keyword evidence="5" id="KW-0804">Transcription</keyword>
<dbReference type="CDD" id="cd06171">
    <property type="entry name" value="Sigma70_r4"/>
    <property type="match status" value="1"/>
</dbReference>
<comment type="caution">
    <text evidence="8">The sequence shown here is derived from an EMBL/GenBank/DDBJ whole genome shotgun (WGS) entry which is preliminary data.</text>
</comment>
<dbReference type="SUPFAM" id="SSF88946">
    <property type="entry name" value="Sigma2 domain of RNA polymerase sigma factors"/>
    <property type="match status" value="1"/>
</dbReference>
<dbReference type="GO" id="GO:0006352">
    <property type="term" value="P:DNA-templated transcription initiation"/>
    <property type="evidence" value="ECO:0007669"/>
    <property type="project" value="InterPro"/>
</dbReference>
<protein>
    <submittedName>
        <fullName evidence="8">Sigma-70 family RNA polymerase sigma factor</fullName>
    </submittedName>
</protein>
<dbReference type="PANTHER" id="PTHR43133">
    <property type="entry name" value="RNA POLYMERASE ECF-TYPE SIGMA FACTO"/>
    <property type="match status" value="1"/>
</dbReference>
<dbReference type="InterPro" id="IPR036388">
    <property type="entry name" value="WH-like_DNA-bd_sf"/>
</dbReference>
<feature type="domain" description="RNA polymerase sigma factor 70 region 4 type 2" evidence="7">
    <location>
        <begin position="132"/>
        <end position="180"/>
    </location>
</feature>
<dbReference type="Pfam" id="PF08281">
    <property type="entry name" value="Sigma70_r4_2"/>
    <property type="match status" value="1"/>
</dbReference>
<evidence type="ECO:0000259" key="6">
    <source>
        <dbReference type="Pfam" id="PF04542"/>
    </source>
</evidence>
<keyword evidence="4" id="KW-0238">DNA-binding</keyword>
<dbReference type="Pfam" id="PF04542">
    <property type="entry name" value="Sigma70_r2"/>
    <property type="match status" value="1"/>
</dbReference>
<evidence type="ECO:0000256" key="4">
    <source>
        <dbReference type="ARBA" id="ARBA00023125"/>
    </source>
</evidence>
<dbReference type="GO" id="GO:0003677">
    <property type="term" value="F:DNA binding"/>
    <property type="evidence" value="ECO:0007669"/>
    <property type="project" value="UniProtKB-KW"/>
</dbReference>
<evidence type="ECO:0000256" key="3">
    <source>
        <dbReference type="ARBA" id="ARBA00023082"/>
    </source>
</evidence>
<reference evidence="8 9" key="1">
    <citation type="submission" date="2019-08" db="EMBL/GenBank/DDBJ databases">
        <title>In-depth cultivation of the pig gut microbiome towards novel bacterial diversity and tailored functional studies.</title>
        <authorList>
            <person name="Wylensek D."/>
            <person name="Hitch T.C.A."/>
            <person name="Clavel T."/>
        </authorList>
    </citation>
    <scope>NUCLEOTIDE SEQUENCE [LARGE SCALE GENOMIC DNA]</scope>
    <source>
        <strain evidence="8 9">BBE-744-WT-12</strain>
    </source>
</reference>
<dbReference type="InterPro" id="IPR013249">
    <property type="entry name" value="RNA_pol_sigma70_r4_t2"/>
</dbReference>
<dbReference type="Gene3D" id="1.10.10.10">
    <property type="entry name" value="Winged helix-like DNA-binding domain superfamily/Winged helix DNA-binding domain"/>
    <property type="match status" value="1"/>
</dbReference>
<dbReference type="InterPro" id="IPR007627">
    <property type="entry name" value="RNA_pol_sigma70_r2"/>
</dbReference>
<dbReference type="InterPro" id="IPR013324">
    <property type="entry name" value="RNA_pol_sigma_r3/r4-like"/>
</dbReference>
<evidence type="ECO:0000259" key="7">
    <source>
        <dbReference type="Pfam" id="PF08281"/>
    </source>
</evidence>
<accession>A0A844G2B9</accession>
<dbReference type="InterPro" id="IPR014284">
    <property type="entry name" value="RNA_pol_sigma-70_dom"/>
</dbReference>
<gene>
    <name evidence="8" type="ORF">FYJ85_08265</name>
</gene>
<dbReference type="Proteomes" id="UP000435649">
    <property type="component" value="Unassembled WGS sequence"/>
</dbReference>
<dbReference type="GO" id="GO:0016987">
    <property type="term" value="F:sigma factor activity"/>
    <property type="evidence" value="ECO:0007669"/>
    <property type="project" value="UniProtKB-KW"/>
</dbReference>
<evidence type="ECO:0000313" key="9">
    <source>
        <dbReference type="Proteomes" id="UP000435649"/>
    </source>
</evidence>
<evidence type="ECO:0000313" key="8">
    <source>
        <dbReference type="EMBL" id="MST97035.1"/>
    </source>
</evidence>
<dbReference type="RefSeq" id="WP_106053644.1">
    <property type="nucleotide sequence ID" value="NZ_CALXOB010000022.1"/>
</dbReference>
<organism evidence="8 9">
    <name type="scientific">Victivallis lenta</name>
    <dbReference type="NCBI Taxonomy" id="2606640"/>
    <lineage>
        <taxon>Bacteria</taxon>
        <taxon>Pseudomonadati</taxon>
        <taxon>Lentisphaerota</taxon>
        <taxon>Lentisphaeria</taxon>
        <taxon>Victivallales</taxon>
        <taxon>Victivallaceae</taxon>
        <taxon>Victivallis</taxon>
    </lineage>
</organism>
<evidence type="ECO:0000256" key="2">
    <source>
        <dbReference type="ARBA" id="ARBA00023015"/>
    </source>
</evidence>
<comment type="similarity">
    <text evidence="1">Belongs to the sigma-70 factor family. ECF subfamily.</text>
</comment>
<dbReference type="EMBL" id="VUNS01000007">
    <property type="protein sequence ID" value="MST97035.1"/>
    <property type="molecule type" value="Genomic_DNA"/>
</dbReference>
<keyword evidence="9" id="KW-1185">Reference proteome</keyword>
<keyword evidence="3" id="KW-0731">Sigma factor</keyword>
<keyword evidence="2" id="KW-0805">Transcription regulation</keyword>
<dbReference type="SUPFAM" id="SSF88659">
    <property type="entry name" value="Sigma3 and sigma4 domains of RNA polymerase sigma factors"/>
    <property type="match status" value="1"/>
</dbReference>